<feature type="transmembrane region" description="Helical" evidence="7">
    <location>
        <begin position="129"/>
        <end position="147"/>
    </location>
</feature>
<dbReference type="PANTHER" id="PTHR14969">
    <property type="entry name" value="SPHINGOSINE-1-PHOSPHATE PHOSPHOHYDROLASE"/>
    <property type="match status" value="1"/>
</dbReference>
<evidence type="ECO:0000313" key="9">
    <source>
        <dbReference type="EMBL" id="MDO4842748.1"/>
    </source>
</evidence>
<evidence type="ECO:0000256" key="3">
    <source>
        <dbReference type="ARBA" id="ARBA00022692"/>
    </source>
</evidence>
<evidence type="ECO:0000259" key="8">
    <source>
        <dbReference type="SMART" id="SM00014"/>
    </source>
</evidence>
<evidence type="ECO:0000256" key="6">
    <source>
        <dbReference type="ARBA" id="ARBA00023136"/>
    </source>
</evidence>
<dbReference type="Proteomes" id="UP001168575">
    <property type="component" value="Unassembled WGS sequence"/>
</dbReference>
<dbReference type="InterPro" id="IPR036938">
    <property type="entry name" value="PAP2/HPO_sf"/>
</dbReference>
<dbReference type="GO" id="GO:0016787">
    <property type="term" value="F:hydrolase activity"/>
    <property type="evidence" value="ECO:0007669"/>
    <property type="project" value="UniProtKB-KW"/>
</dbReference>
<evidence type="ECO:0000256" key="5">
    <source>
        <dbReference type="ARBA" id="ARBA00022989"/>
    </source>
</evidence>
<name>A0AA43RJ38_9ACTN</name>
<dbReference type="SMART" id="SM00014">
    <property type="entry name" value="acidPPc"/>
    <property type="match status" value="1"/>
</dbReference>
<dbReference type="InterPro" id="IPR000326">
    <property type="entry name" value="PAP2/HPO"/>
</dbReference>
<keyword evidence="3 7" id="KW-0812">Transmembrane</keyword>
<gene>
    <name evidence="9" type="ORF">Q3982_08755</name>
</gene>
<feature type="transmembrane region" description="Helical" evidence="7">
    <location>
        <begin position="72"/>
        <end position="91"/>
    </location>
</feature>
<dbReference type="SUPFAM" id="SSF48317">
    <property type="entry name" value="Acid phosphatase/Vanadium-dependent haloperoxidase"/>
    <property type="match status" value="1"/>
</dbReference>
<dbReference type="PANTHER" id="PTHR14969:SF62">
    <property type="entry name" value="DECAPRENYLPHOSPHORYL-5-PHOSPHORIBOSE PHOSPHATASE RV3807C-RELATED"/>
    <property type="match status" value="1"/>
</dbReference>
<reference evidence="9" key="1">
    <citation type="submission" date="2023-07" db="EMBL/GenBank/DDBJ databases">
        <title>Between Cages and Wild: Unraveling the Impact of Captivity on Animal Microbiomes and Antimicrobial Resistance.</title>
        <authorList>
            <person name="Schmartz G.P."/>
            <person name="Rehner J."/>
            <person name="Schuff M.J."/>
            <person name="Becker S.L."/>
            <person name="Kravczyk M."/>
            <person name="Gurevich A."/>
            <person name="Francke R."/>
            <person name="Mueller R."/>
            <person name="Keller V."/>
            <person name="Keller A."/>
        </authorList>
    </citation>
    <scope>NUCLEOTIDE SEQUENCE</scope>
    <source>
        <strain evidence="9">S12M_St_49</strain>
    </source>
</reference>
<keyword evidence="4" id="KW-0378">Hydrolase</keyword>
<evidence type="ECO:0000256" key="2">
    <source>
        <dbReference type="ARBA" id="ARBA00022475"/>
    </source>
</evidence>
<dbReference type="Pfam" id="PF01569">
    <property type="entry name" value="PAP2"/>
    <property type="match status" value="1"/>
</dbReference>
<keyword evidence="6 7" id="KW-0472">Membrane</keyword>
<dbReference type="Gene3D" id="1.20.144.10">
    <property type="entry name" value="Phosphatidic acid phosphatase type 2/haloperoxidase"/>
    <property type="match status" value="1"/>
</dbReference>
<evidence type="ECO:0000313" key="10">
    <source>
        <dbReference type="Proteomes" id="UP001168575"/>
    </source>
</evidence>
<evidence type="ECO:0000256" key="4">
    <source>
        <dbReference type="ARBA" id="ARBA00022801"/>
    </source>
</evidence>
<evidence type="ECO:0000256" key="1">
    <source>
        <dbReference type="ARBA" id="ARBA00004651"/>
    </source>
</evidence>
<sequence>MNSILAAASIGSLLDMTFAGFDMGAFRAFGSISCEFLNWVAKAFTTMGTVSFTVMIALLGVLLIFFKRTRRLGFAIVFAVIIGTILTNVIVKPLTVRVRPYNTLQAVQDYFGWYTNAGMLSESDYSFPSGHTTAAMELAVVLCICHARDGKKKIAWIFPLTALLVGCSRIYLMVHYATDVIAGVIIGLIAGIVGYALSCLVVRKLNPDKGFGHIDLERVFADKRCGRLTSKQVAPALICTGLIIYLIAFIPLIRPAEDVLRCAYDGDYKCYN</sequence>
<dbReference type="AlphaFoldDB" id="A0AA43RJ38"/>
<accession>A0AA43RJ38</accession>
<evidence type="ECO:0000256" key="7">
    <source>
        <dbReference type="SAM" id="Phobius"/>
    </source>
</evidence>
<protein>
    <submittedName>
        <fullName evidence="9">Phosphatase PAP2 family protein</fullName>
    </submittedName>
</protein>
<feature type="transmembrane region" description="Helical" evidence="7">
    <location>
        <begin position="43"/>
        <end position="65"/>
    </location>
</feature>
<dbReference type="EMBL" id="JAUMVS010000291">
    <property type="protein sequence ID" value="MDO4842748.1"/>
    <property type="molecule type" value="Genomic_DNA"/>
</dbReference>
<feature type="non-terminal residue" evidence="9">
    <location>
        <position position="272"/>
    </location>
</feature>
<feature type="domain" description="Phosphatidic acid phosphatase type 2/haloperoxidase" evidence="8">
    <location>
        <begin position="72"/>
        <end position="195"/>
    </location>
</feature>
<feature type="transmembrane region" description="Helical" evidence="7">
    <location>
        <begin position="233"/>
        <end position="253"/>
    </location>
</feature>
<dbReference type="GO" id="GO:0005886">
    <property type="term" value="C:plasma membrane"/>
    <property type="evidence" value="ECO:0007669"/>
    <property type="project" value="UniProtKB-SubCell"/>
</dbReference>
<keyword evidence="5 7" id="KW-1133">Transmembrane helix</keyword>
<dbReference type="CDD" id="cd03392">
    <property type="entry name" value="PAP2_like_2"/>
    <property type="match status" value="1"/>
</dbReference>
<comment type="subcellular location">
    <subcellularLocation>
        <location evidence="1">Cell membrane</location>
        <topology evidence="1">Multi-pass membrane protein</topology>
    </subcellularLocation>
</comment>
<organism evidence="9 10">
    <name type="scientific">Phoenicibacter congonensis</name>
    <dbReference type="NCBI Taxonomy" id="1944646"/>
    <lineage>
        <taxon>Bacteria</taxon>
        <taxon>Bacillati</taxon>
        <taxon>Actinomycetota</taxon>
        <taxon>Coriobacteriia</taxon>
        <taxon>Eggerthellales</taxon>
        <taxon>Eggerthellaceae</taxon>
        <taxon>Phoenicibacter</taxon>
    </lineage>
</organism>
<feature type="transmembrane region" description="Helical" evidence="7">
    <location>
        <begin position="154"/>
        <end position="174"/>
    </location>
</feature>
<proteinExistence type="predicted"/>
<feature type="transmembrane region" description="Helical" evidence="7">
    <location>
        <begin position="180"/>
        <end position="202"/>
    </location>
</feature>
<keyword evidence="2" id="KW-1003">Cell membrane</keyword>
<keyword evidence="10" id="KW-1185">Reference proteome</keyword>
<comment type="caution">
    <text evidence="9">The sequence shown here is derived from an EMBL/GenBank/DDBJ whole genome shotgun (WGS) entry which is preliminary data.</text>
</comment>